<dbReference type="Proteomes" id="UP000233435">
    <property type="component" value="Unassembled WGS sequence"/>
</dbReference>
<dbReference type="PANTHER" id="PTHR48081:SF6">
    <property type="entry name" value="PEPTIDASE S9 PROLYL OLIGOPEPTIDASE CATALYTIC DOMAIN-CONTAINING PROTEIN"/>
    <property type="match status" value="1"/>
</dbReference>
<evidence type="ECO:0000313" key="3">
    <source>
        <dbReference type="EMBL" id="PKQ46640.1"/>
    </source>
</evidence>
<dbReference type="PANTHER" id="PTHR48081">
    <property type="entry name" value="AB HYDROLASE SUPERFAMILY PROTEIN C4A8.06C"/>
    <property type="match status" value="1"/>
</dbReference>
<accession>A0A2N3HNU9</accession>
<dbReference type="SUPFAM" id="SSF53474">
    <property type="entry name" value="alpha/beta-Hydrolases"/>
    <property type="match status" value="1"/>
</dbReference>
<evidence type="ECO:0000259" key="2">
    <source>
        <dbReference type="Pfam" id="PF20434"/>
    </source>
</evidence>
<gene>
    <name evidence="3" type="ORF">CSW08_02480</name>
</gene>
<organism evidence="3 4">
    <name type="scientific">Confluentibacter flavum</name>
    <dbReference type="NCBI Taxonomy" id="1909700"/>
    <lineage>
        <taxon>Bacteria</taxon>
        <taxon>Pseudomonadati</taxon>
        <taxon>Bacteroidota</taxon>
        <taxon>Flavobacteriia</taxon>
        <taxon>Flavobacteriales</taxon>
        <taxon>Flavobacteriaceae</taxon>
        <taxon>Confluentibacter</taxon>
    </lineage>
</organism>
<dbReference type="RefSeq" id="WP_106658321.1">
    <property type="nucleotide sequence ID" value="NZ_PJEO01000011.1"/>
</dbReference>
<dbReference type="EMBL" id="PJEO01000011">
    <property type="protein sequence ID" value="PKQ46640.1"/>
    <property type="molecule type" value="Genomic_DNA"/>
</dbReference>
<protein>
    <submittedName>
        <fullName evidence="3">Alpha/beta hydrolase</fullName>
    </submittedName>
</protein>
<feature type="domain" description="BD-FAE-like" evidence="2">
    <location>
        <begin position="67"/>
        <end position="260"/>
    </location>
</feature>
<reference evidence="3 4" key="1">
    <citation type="submission" date="2017-12" db="EMBL/GenBank/DDBJ databases">
        <title>Confluentibacter flavum sp. nov., isolated from the saline lake.</title>
        <authorList>
            <person name="Yu L."/>
        </authorList>
    </citation>
    <scope>NUCLEOTIDE SEQUENCE [LARGE SCALE GENOMIC DNA]</scope>
    <source>
        <strain evidence="3 4">3B</strain>
    </source>
</reference>
<proteinExistence type="predicted"/>
<sequence length="311" mass="34059">MSLQNFKSLILVCICQIAIVANTFGQSQVIDLWNGKVPGAITNTDYQQIVDSADNWTKMRFVTNPTLDMYPAPKEMATGTAVIICPGGGYWGLAIDHEGAQVAKWLNSLGITAFVLKYRLPNDALMVDKSVGPIQDGQEAIRIVRRNAKEWGIDSTKVGIMGFSAGGHLASTLSTHFNEKVYEVAGSISARPDFSLLIYPVISMEESITHKGSQVNLLGDNPSLERKKHFSNELQVNEETPPAFLVHSIDDGAVPVQNSIGYALALEKYKVPCELHIYQSGGHGYGLGRTENTESSWPDACKKWLKARGFL</sequence>
<keyword evidence="1 3" id="KW-0378">Hydrolase</keyword>
<dbReference type="OrthoDB" id="9794725at2"/>
<dbReference type="Pfam" id="PF20434">
    <property type="entry name" value="BD-FAE"/>
    <property type="match status" value="1"/>
</dbReference>
<dbReference type="Gene3D" id="3.40.50.1820">
    <property type="entry name" value="alpha/beta hydrolase"/>
    <property type="match status" value="1"/>
</dbReference>
<evidence type="ECO:0000256" key="1">
    <source>
        <dbReference type="ARBA" id="ARBA00022801"/>
    </source>
</evidence>
<keyword evidence="4" id="KW-1185">Reference proteome</keyword>
<dbReference type="GO" id="GO:0016787">
    <property type="term" value="F:hydrolase activity"/>
    <property type="evidence" value="ECO:0007669"/>
    <property type="project" value="UniProtKB-KW"/>
</dbReference>
<comment type="caution">
    <text evidence="3">The sequence shown here is derived from an EMBL/GenBank/DDBJ whole genome shotgun (WGS) entry which is preliminary data.</text>
</comment>
<dbReference type="InterPro" id="IPR029058">
    <property type="entry name" value="AB_hydrolase_fold"/>
</dbReference>
<evidence type="ECO:0000313" key="4">
    <source>
        <dbReference type="Proteomes" id="UP000233435"/>
    </source>
</evidence>
<dbReference type="InterPro" id="IPR049492">
    <property type="entry name" value="BD-FAE-like_dom"/>
</dbReference>
<dbReference type="InterPro" id="IPR050300">
    <property type="entry name" value="GDXG_lipolytic_enzyme"/>
</dbReference>
<dbReference type="AlphaFoldDB" id="A0A2N3HNU9"/>
<name>A0A2N3HNU9_9FLAO</name>